<dbReference type="InParanoid" id="A0A401GNF9"/>
<feature type="compositionally biased region" description="Polar residues" evidence="3">
    <location>
        <begin position="730"/>
        <end position="750"/>
    </location>
</feature>
<dbReference type="PANTHER" id="PTHR46910">
    <property type="entry name" value="TRANSCRIPTION FACTOR PDR1"/>
    <property type="match status" value="1"/>
</dbReference>
<dbReference type="PANTHER" id="PTHR46910:SF38">
    <property type="entry name" value="ZN(2)-C6 FUNGAL-TYPE DOMAIN-CONTAINING PROTEIN"/>
    <property type="match status" value="1"/>
</dbReference>
<dbReference type="RefSeq" id="XP_027614645.1">
    <property type="nucleotide sequence ID" value="XM_027758844.1"/>
</dbReference>
<dbReference type="CDD" id="cd00067">
    <property type="entry name" value="GAL4"/>
    <property type="match status" value="1"/>
</dbReference>
<sequence length="871" mass="98549">MSHPVAGTSSLQSDPPRRRRQRACDICRHKKIRCDGSQVLGRRCSPCKAQNLPCTYTDDVKKLWPDNQSVVELQQKLERMESLLAQLSPGTVVQQELDQTVENNQQTNPNTSFSTSRFSTPSDQRTNTNFPTSTFSTPPELDETEFPDEYEDADGAVGTIGEKITSILDPMQNLSFSTPRFYGQSSGVLSVHKVINSRNDSAQSSPSPEGDPFNLRLNYKREKFWSVDPWELPVGEENECNYTFPDHDLLISLVDLYFEHVNVFTPVLHRPTFERSFAEGLHLKDRQFGAVVLLVCAVASRFSPDPRVLYNGTNSRYSAGYKWFQEVQIVDRHSLSAALTLYELQMYCLAVFFSHWTTTPLACWTIVGIGIRRAQDVGVHRRKVHRGKVDTVENELWKRGFWVLVVMDRYMSSALGRPCAMQDDEFDLDYPVECDDEFWLQDDPAQCFKQPPGRLSVITFFVLYVKLQQIIAMALRTVYSINIQVKVLRRLVGPDWQEKIVAELDSSLNEWTDLIPEQLRWDPSREINLFFNQSAMLYASYYHAQILIHRPFISPAKRNSSLALPSIVICTNAARSGSQVVGLHRQRSSELLPYIHMPIFTNGIVLLLYIWGNKRFGFPVGDVSRDWAAVRLCMDALRAEETRWQVAGRLWDILHELTRIIEQTEPASPDLSRPSEVTASHVRNSVSSFTAPLSAANNDVVGEGVREGQVLQEQKRVPFQDYQQRRPSDRLSTMPASFSPSQPHRQSPLQPMSGGGEGTKLHNQMDRNFASGASDMALTENQPFYNHMPSGQSYAPQACSTAQDIQTTIDMDWSAMQGVEGLDPAFTDDTIEMWGSAPSSFELADWDMYLSNGMVVTDNPPLGPTWGAIPQ</sequence>
<name>A0A401GNF9_9APHY</name>
<dbReference type="STRING" id="139825.A0A401GNF9"/>
<dbReference type="PROSITE" id="PS50048">
    <property type="entry name" value="ZN2_CY6_FUNGAL_2"/>
    <property type="match status" value="1"/>
</dbReference>
<feature type="domain" description="Zn(2)-C6 fungal-type" evidence="4">
    <location>
        <begin position="23"/>
        <end position="56"/>
    </location>
</feature>
<evidence type="ECO:0000256" key="1">
    <source>
        <dbReference type="ARBA" id="ARBA00022723"/>
    </source>
</evidence>
<reference evidence="5 6" key="1">
    <citation type="journal article" date="2018" name="Sci. Rep.">
        <title>Genome sequence of the cauliflower mushroom Sparassis crispa (Hanabiratake) and its association with beneficial usage.</title>
        <authorList>
            <person name="Kiyama R."/>
            <person name="Furutani Y."/>
            <person name="Kawaguchi K."/>
            <person name="Nakanishi T."/>
        </authorList>
    </citation>
    <scope>NUCLEOTIDE SEQUENCE [LARGE SCALE GENOMIC DNA]</scope>
</reference>
<dbReference type="Gene3D" id="4.10.240.10">
    <property type="entry name" value="Zn(2)-C6 fungal-type DNA-binding domain"/>
    <property type="match status" value="1"/>
</dbReference>
<dbReference type="InterPro" id="IPR007219">
    <property type="entry name" value="XnlR_reg_dom"/>
</dbReference>
<evidence type="ECO:0000313" key="6">
    <source>
        <dbReference type="Proteomes" id="UP000287166"/>
    </source>
</evidence>
<dbReference type="AlphaFoldDB" id="A0A401GNF9"/>
<dbReference type="Pfam" id="PF04082">
    <property type="entry name" value="Fungal_trans"/>
    <property type="match status" value="1"/>
</dbReference>
<organism evidence="5 6">
    <name type="scientific">Sparassis crispa</name>
    <dbReference type="NCBI Taxonomy" id="139825"/>
    <lineage>
        <taxon>Eukaryota</taxon>
        <taxon>Fungi</taxon>
        <taxon>Dikarya</taxon>
        <taxon>Basidiomycota</taxon>
        <taxon>Agaricomycotina</taxon>
        <taxon>Agaricomycetes</taxon>
        <taxon>Polyporales</taxon>
        <taxon>Sparassidaceae</taxon>
        <taxon>Sparassis</taxon>
    </lineage>
</organism>
<comment type="caution">
    <text evidence="5">The sequence shown here is derived from an EMBL/GenBank/DDBJ whole genome shotgun (WGS) entry which is preliminary data.</text>
</comment>
<feature type="region of interest" description="Disordered" evidence="3">
    <location>
        <begin position="712"/>
        <end position="759"/>
    </location>
</feature>
<dbReference type="GeneID" id="38780649"/>
<gene>
    <name evidence="5" type="ORF">SCP_0507880</name>
</gene>
<feature type="compositionally biased region" description="Basic and acidic residues" evidence="3">
    <location>
        <begin position="713"/>
        <end position="729"/>
    </location>
</feature>
<dbReference type="GO" id="GO:0006351">
    <property type="term" value="P:DNA-templated transcription"/>
    <property type="evidence" value="ECO:0007669"/>
    <property type="project" value="InterPro"/>
</dbReference>
<keyword evidence="1" id="KW-0479">Metal-binding</keyword>
<dbReference type="GO" id="GO:0008270">
    <property type="term" value="F:zinc ion binding"/>
    <property type="evidence" value="ECO:0007669"/>
    <property type="project" value="InterPro"/>
</dbReference>
<keyword evidence="6" id="KW-1185">Reference proteome</keyword>
<proteinExistence type="predicted"/>
<dbReference type="Pfam" id="PF00172">
    <property type="entry name" value="Zn_clus"/>
    <property type="match status" value="1"/>
</dbReference>
<evidence type="ECO:0000313" key="5">
    <source>
        <dbReference type="EMBL" id="GBE83732.1"/>
    </source>
</evidence>
<dbReference type="Proteomes" id="UP000287166">
    <property type="component" value="Unassembled WGS sequence"/>
</dbReference>
<dbReference type="CDD" id="cd12148">
    <property type="entry name" value="fungal_TF_MHR"/>
    <property type="match status" value="1"/>
</dbReference>
<evidence type="ECO:0000259" key="4">
    <source>
        <dbReference type="PROSITE" id="PS50048"/>
    </source>
</evidence>
<dbReference type="EMBL" id="BFAD01000005">
    <property type="protein sequence ID" value="GBE83732.1"/>
    <property type="molecule type" value="Genomic_DNA"/>
</dbReference>
<dbReference type="SUPFAM" id="SSF57701">
    <property type="entry name" value="Zn2/Cys6 DNA-binding domain"/>
    <property type="match status" value="1"/>
</dbReference>
<feature type="compositionally biased region" description="Low complexity" evidence="3">
    <location>
        <begin position="107"/>
        <end position="139"/>
    </location>
</feature>
<dbReference type="SMART" id="SM00906">
    <property type="entry name" value="Fungal_trans"/>
    <property type="match status" value="1"/>
</dbReference>
<dbReference type="SMART" id="SM00066">
    <property type="entry name" value="GAL4"/>
    <property type="match status" value="1"/>
</dbReference>
<dbReference type="GO" id="GO:0003677">
    <property type="term" value="F:DNA binding"/>
    <property type="evidence" value="ECO:0007669"/>
    <property type="project" value="InterPro"/>
</dbReference>
<keyword evidence="2" id="KW-0539">Nucleus</keyword>
<dbReference type="InterPro" id="IPR036864">
    <property type="entry name" value="Zn2-C6_fun-type_DNA-bd_sf"/>
</dbReference>
<accession>A0A401GNF9</accession>
<dbReference type="PROSITE" id="PS00463">
    <property type="entry name" value="ZN2_CY6_FUNGAL_1"/>
    <property type="match status" value="1"/>
</dbReference>
<dbReference type="OrthoDB" id="4456959at2759"/>
<feature type="region of interest" description="Disordered" evidence="3">
    <location>
        <begin position="101"/>
        <end position="142"/>
    </location>
</feature>
<dbReference type="InterPro" id="IPR050987">
    <property type="entry name" value="AtrR-like"/>
</dbReference>
<evidence type="ECO:0000256" key="2">
    <source>
        <dbReference type="ARBA" id="ARBA00023242"/>
    </source>
</evidence>
<protein>
    <recommendedName>
        <fullName evidence="4">Zn(2)-C6 fungal-type domain-containing protein</fullName>
    </recommendedName>
</protein>
<dbReference type="InterPro" id="IPR001138">
    <property type="entry name" value="Zn2Cys6_DnaBD"/>
</dbReference>
<evidence type="ECO:0000256" key="3">
    <source>
        <dbReference type="SAM" id="MobiDB-lite"/>
    </source>
</evidence>
<dbReference type="GO" id="GO:0000981">
    <property type="term" value="F:DNA-binding transcription factor activity, RNA polymerase II-specific"/>
    <property type="evidence" value="ECO:0007669"/>
    <property type="project" value="InterPro"/>
</dbReference>